<feature type="region of interest" description="Disordered" evidence="1">
    <location>
        <begin position="1"/>
        <end position="34"/>
    </location>
</feature>
<proteinExistence type="predicted"/>
<reference evidence="2" key="1">
    <citation type="submission" date="2020-04" db="EMBL/GenBank/DDBJ databases">
        <authorList>
            <person name="Alioto T."/>
            <person name="Alioto T."/>
            <person name="Gomez Garrido J."/>
        </authorList>
    </citation>
    <scope>NUCLEOTIDE SEQUENCE</scope>
    <source>
        <strain evidence="2">A484AB</strain>
    </source>
</reference>
<sequence>MNEQETRNTEKNPVEVYDDRVKEENSSSTDDLGDEIVQDDVAFNIGCEGHVQNLIAKFSSLN</sequence>
<evidence type="ECO:0000313" key="3">
    <source>
        <dbReference type="Proteomes" id="UP001152795"/>
    </source>
</evidence>
<accession>A0A7D9JEQ8</accession>
<evidence type="ECO:0000313" key="2">
    <source>
        <dbReference type="EMBL" id="CAB4028251.1"/>
    </source>
</evidence>
<keyword evidence="3" id="KW-1185">Reference proteome</keyword>
<comment type="caution">
    <text evidence="2">The sequence shown here is derived from an EMBL/GenBank/DDBJ whole genome shotgun (WGS) entry which is preliminary data.</text>
</comment>
<protein>
    <submittedName>
        <fullName evidence="2">Uncharacterized protein</fullName>
    </submittedName>
</protein>
<feature type="compositionally biased region" description="Basic and acidic residues" evidence="1">
    <location>
        <begin position="1"/>
        <end position="25"/>
    </location>
</feature>
<gene>
    <name evidence="2" type="ORF">PACLA_8A034416</name>
</gene>
<dbReference type="EMBL" id="CACRXK020015353">
    <property type="protein sequence ID" value="CAB4028251.1"/>
    <property type="molecule type" value="Genomic_DNA"/>
</dbReference>
<name>A0A7D9JEQ8_PARCT</name>
<organism evidence="2 3">
    <name type="scientific">Paramuricea clavata</name>
    <name type="common">Red gorgonian</name>
    <name type="synonym">Violescent sea-whip</name>
    <dbReference type="NCBI Taxonomy" id="317549"/>
    <lineage>
        <taxon>Eukaryota</taxon>
        <taxon>Metazoa</taxon>
        <taxon>Cnidaria</taxon>
        <taxon>Anthozoa</taxon>
        <taxon>Octocorallia</taxon>
        <taxon>Malacalcyonacea</taxon>
        <taxon>Plexauridae</taxon>
        <taxon>Paramuricea</taxon>
    </lineage>
</organism>
<evidence type="ECO:0000256" key="1">
    <source>
        <dbReference type="SAM" id="MobiDB-lite"/>
    </source>
</evidence>
<dbReference type="Proteomes" id="UP001152795">
    <property type="component" value="Unassembled WGS sequence"/>
</dbReference>
<dbReference type="AlphaFoldDB" id="A0A7D9JEQ8"/>